<dbReference type="PANTHER" id="PTHR23028:SF53">
    <property type="entry name" value="ACYL_TRANSF_3 DOMAIN-CONTAINING PROTEIN"/>
    <property type="match status" value="1"/>
</dbReference>
<feature type="transmembrane region" description="Helical" evidence="1">
    <location>
        <begin position="34"/>
        <end position="54"/>
    </location>
</feature>
<protein>
    <submittedName>
        <fullName evidence="3">Acyltransferase</fullName>
    </submittedName>
</protein>
<gene>
    <name evidence="3" type="ORF">G0F17_24005</name>
</gene>
<feature type="non-terminal residue" evidence="3">
    <location>
        <position position="69"/>
    </location>
</feature>
<reference evidence="3" key="2">
    <citation type="submission" date="2018-08" db="EMBL/GenBank/DDBJ databases">
        <authorList>
            <consortium name="NCBI Pathogen Detection Project"/>
        </authorList>
    </citation>
    <scope>NUCLEOTIDE SEQUENCE</scope>
    <source>
        <strain evidence="3">SL1_117</strain>
    </source>
</reference>
<reference evidence="3" key="1">
    <citation type="journal article" date="2018" name="Genome Biol.">
        <title>SKESA: strategic k-mer extension for scrupulous assemblies.</title>
        <authorList>
            <person name="Souvorov A."/>
            <person name="Agarwala R."/>
            <person name="Lipman D.J."/>
        </authorList>
    </citation>
    <scope>NUCLEOTIDE SEQUENCE</scope>
    <source>
        <strain evidence="3">SL1_117</strain>
    </source>
</reference>
<dbReference type="AlphaFoldDB" id="A0A703IR94"/>
<accession>A0A703IR94</accession>
<dbReference type="InterPro" id="IPR050879">
    <property type="entry name" value="Acyltransferase_3"/>
</dbReference>
<dbReference type="EMBL" id="DAAMOF010000203">
    <property type="protein sequence ID" value="HAC7477334.1"/>
    <property type="molecule type" value="Genomic_DNA"/>
</dbReference>
<keyword evidence="1" id="KW-0472">Membrane</keyword>
<dbReference type="InterPro" id="IPR002656">
    <property type="entry name" value="Acyl_transf_3_dom"/>
</dbReference>
<dbReference type="GO" id="GO:0016747">
    <property type="term" value="F:acyltransferase activity, transferring groups other than amino-acyl groups"/>
    <property type="evidence" value="ECO:0007669"/>
    <property type="project" value="InterPro"/>
</dbReference>
<dbReference type="GO" id="GO:0016020">
    <property type="term" value="C:membrane"/>
    <property type="evidence" value="ECO:0007669"/>
    <property type="project" value="TreeGrafter"/>
</dbReference>
<feature type="domain" description="Acyltransferase 3" evidence="2">
    <location>
        <begin position="9"/>
        <end position="68"/>
    </location>
</feature>
<proteinExistence type="predicted"/>
<keyword evidence="3" id="KW-0012">Acyltransferase</keyword>
<sequence length="69" mass="7791">MEHLKYRPDIDGLRAIAVLSVVIFHYFPSLLPGGFVGVDIFFVISGYLITSIILKSASNKSFSYLDFYK</sequence>
<evidence type="ECO:0000256" key="1">
    <source>
        <dbReference type="SAM" id="Phobius"/>
    </source>
</evidence>
<evidence type="ECO:0000259" key="2">
    <source>
        <dbReference type="Pfam" id="PF01757"/>
    </source>
</evidence>
<organism evidence="3">
    <name type="scientific">Salmonella enterica</name>
    <name type="common">Salmonella choleraesuis</name>
    <dbReference type="NCBI Taxonomy" id="28901"/>
    <lineage>
        <taxon>Bacteria</taxon>
        <taxon>Pseudomonadati</taxon>
        <taxon>Pseudomonadota</taxon>
        <taxon>Gammaproteobacteria</taxon>
        <taxon>Enterobacterales</taxon>
        <taxon>Enterobacteriaceae</taxon>
        <taxon>Salmonella</taxon>
    </lineage>
</organism>
<keyword evidence="1" id="KW-0812">Transmembrane</keyword>
<feature type="transmembrane region" description="Helical" evidence="1">
    <location>
        <begin position="12"/>
        <end position="28"/>
    </location>
</feature>
<dbReference type="GO" id="GO:0009103">
    <property type="term" value="P:lipopolysaccharide biosynthetic process"/>
    <property type="evidence" value="ECO:0007669"/>
    <property type="project" value="TreeGrafter"/>
</dbReference>
<evidence type="ECO:0000313" key="3">
    <source>
        <dbReference type="EMBL" id="HAC7477334.1"/>
    </source>
</evidence>
<keyword evidence="1" id="KW-1133">Transmembrane helix</keyword>
<comment type="caution">
    <text evidence="3">The sequence shown here is derived from an EMBL/GenBank/DDBJ whole genome shotgun (WGS) entry which is preliminary data.</text>
</comment>
<keyword evidence="3" id="KW-0808">Transferase</keyword>
<name>A0A703IR94_SALER</name>
<dbReference type="PANTHER" id="PTHR23028">
    <property type="entry name" value="ACETYLTRANSFERASE"/>
    <property type="match status" value="1"/>
</dbReference>
<dbReference type="Pfam" id="PF01757">
    <property type="entry name" value="Acyl_transf_3"/>
    <property type="match status" value="1"/>
</dbReference>